<dbReference type="GO" id="GO:0016740">
    <property type="term" value="F:transferase activity"/>
    <property type="evidence" value="ECO:0007669"/>
    <property type="project" value="TreeGrafter"/>
</dbReference>
<evidence type="ECO:0000313" key="8">
    <source>
        <dbReference type="EMBL" id="MCG4958764.1"/>
    </source>
</evidence>
<feature type="binding site" evidence="6">
    <location>
        <position position="183"/>
    </location>
    <ligand>
        <name>S-adenosyl-L-methionine</name>
        <dbReference type="ChEBI" id="CHEBI:59789"/>
    </ligand>
</feature>
<feature type="binding site" evidence="6">
    <location>
        <position position="234"/>
    </location>
    <ligand>
        <name>S-adenosyl-L-methionine</name>
        <dbReference type="ChEBI" id="CHEBI:59789"/>
    </ligand>
</feature>
<feature type="binding site" evidence="6">
    <location>
        <position position="161"/>
    </location>
    <ligand>
        <name>S-adenosyl-L-methionine</name>
        <dbReference type="ChEBI" id="CHEBI:59789"/>
    </ligand>
</feature>
<evidence type="ECO:0000313" key="9">
    <source>
        <dbReference type="EMBL" id="MDB9224711.1"/>
    </source>
</evidence>
<dbReference type="Proteomes" id="UP000283426">
    <property type="component" value="Unassembled WGS sequence"/>
</dbReference>
<dbReference type="AlphaFoldDB" id="A0A3D1UMN3"/>
<dbReference type="OMA" id="IDTICCN"/>
<reference evidence="8" key="2">
    <citation type="submission" date="2022-01" db="EMBL/GenBank/DDBJ databases">
        <title>Collection of gut derived symbiotic bacterial strains cultured from healthy donors.</title>
        <authorList>
            <person name="Lin H."/>
            <person name="Kohout C."/>
            <person name="Waligurski E."/>
            <person name="Pamer E.G."/>
        </authorList>
    </citation>
    <scope>NUCLEOTIDE SEQUENCE</scope>
    <source>
        <strain evidence="8">DFI.1.149</strain>
    </source>
</reference>
<evidence type="ECO:0000313" key="12">
    <source>
        <dbReference type="Proteomes" id="UP000283426"/>
    </source>
</evidence>
<evidence type="ECO:0000259" key="7">
    <source>
        <dbReference type="PROSITE" id="PS51918"/>
    </source>
</evidence>
<dbReference type="EMBL" id="QSCO01000042">
    <property type="protein sequence ID" value="RGY02726.1"/>
    <property type="molecule type" value="Genomic_DNA"/>
</dbReference>
<dbReference type="InterPro" id="IPR058240">
    <property type="entry name" value="rSAM_sf"/>
</dbReference>
<evidence type="ECO:0000256" key="5">
    <source>
        <dbReference type="PIRSR" id="PIRSR004762-1"/>
    </source>
</evidence>
<feature type="binding site" evidence="5">
    <location>
        <position position="66"/>
    </location>
    <ligand>
        <name>[4Fe-4S] cluster</name>
        <dbReference type="ChEBI" id="CHEBI:49883"/>
        <note>4Fe-4S-S-AdoMet</note>
    </ligand>
</feature>
<dbReference type="Gene3D" id="3.20.20.70">
    <property type="entry name" value="Aldolase class I"/>
    <property type="match status" value="1"/>
</dbReference>
<evidence type="ECO:0000256" key="6">
    <source>
        <dbReference type="PIRSR" id="PIRSR004762-2"/>
    </source>
</evidence>
<evidence type="ECO:0000256" key="2">
    <source>
        <dbReference type="ARBA" id="ARBA00022723"/>
    </source>
</evidence>
<keyword evidence="2" id="KW-0479">Metal-binding</keyword>
<keyword evidence="5" id="KW-0004">4Fe-4S</keyword>
<dbReference type="Pfam" id="PF04055">
    <property type="entry name" value="Radical_SAM"/>
    <property type="match status" value="1"/>
</dbReference>
<comment type="cofactor">
    <cofactor evidence="5">
        <name>[4Fe-4S] cluster</name>
        <dbReference type="ChEBI" id="CHEBI:49883"/>
    </cofactor>
    <text evidence="5">Binds 1 [4Fe-4S] cluster. The cluster is coordinated with 3 cysteines and an exchangeable S-adenosyl-L-methionine.</text>
</comment>
<organism evidence="10 12">
    <name type="scientific">Odoribacter splanchnicus</name>
    <dbReference type="NCBI Taxonomy" id="28118"/>
    <lineage>
        <taxon>Bacteria</taxon>
        <taxon>Pseudomonadati</taxon>
        <taxon>Bacteroidota</taxon>
        <taxon>Bacteroidia</taxon>
        <taxon>Bacteroidales</taxon>
        <taxon>Odoribacteraceae</taxon>
        <taxon>Odoribacter</taxon>
    </lineage>
</organism>
<evidence type="ECO:0000313" key="11">
    <source>
        <dbReference type="EMBL" id="RGY02726.1"/>
    </source>
</evidence>
<dbReference type="Proteomes" id="UP001199750">
    <property type="component" value="Unassembled WGS sequence"/>
</dbReference>
<feature type="binding site" evidence="5">
    <location>
        <position position="59"/>
    </location>
    <ligand>
        <name>[4Fe-4S] cluster</name>
        <dbReference type="ChEBI" id="CHEBI:49883"/>
        <note>4Fe-4S-S-AdoMet</note>
    </ligand>
</feature>
<dbReference type="PANTHER" id="PTHR43726">
    <property type="entry name" value="3-METHYLORNITHINE SYNTHASE"/>
    <property type="match status" value="1"/>
</dbReference>
<dbReference type="InterPro" id="IPR013785">
    <property type="entry name" value="Aldolase_TIM"/>
</dbReference>
<dbReference type="Proteomes" id="UP000284434">
    <property type="component" value="Unassembled WGS sequence"/>
</dbReference>
<dbReference type="RefSeq" id="WP_013612476.1">
    <property type="nucleotide sequence ID" value="NZ_BAABYK010000001.1"/>
</dbReference>
<protein>
    <submittedName>
        <fullName evidence="10">[FeFe] hydrogenase H-cluster radical SAM maturase HydE</fullName>
    </submittedName>
</protein>
<evidence type="ECO:0000256" key="1">
    <source>
        <dbReference type="ARBA" id="ARBA00022691"/>
    </source>
</evidence>
<dbReference type="NCBIfam" id="TIGR03956">
    <property type="entry name" value="rSAM_HydE"/>
    <property type="match status" value="1"/>
</dbReference>
<sequence length="360" mass="41171">MEVKTILGKQELSKTDLVALLDCRDTTEAELFRHSRQLRDATIGNGVHMRGLIEISNVCIKDCLYCGIRKSNSQAQRYELNDEEIVEAAIFAYRNHYGSVVLQGGERHDPAFILRIERLVREIKHLSNQRLGITLSLGEQTEDTYRRWFDAGAHRYLLRIETSNESLYRKIHPAGQLHDFHTRLECIRSLQRCGYQTGTGVMIGLPFQTTGDLADDLLFLKSMDIDMVGMGPYLEHRDTPLWRYREALPSQQERLRLGLHMVSCLRLLMPDINIAATTALQAIDPEGREKALEIGANVIMPNITPLGNRGNYRLYENKPGMDEGAEESTRRLMESVKRSGCEIQLDTWGDSLHFQNRVKK</sequence>
<dbReference type="InterPro" id="IPR034422">
    <property type="entry name" value="HydE/PylB-like"/>
</dbReference>
<dbReference type="PIRSF" id="PIRSF004762">
    <property type="entry name" value="CHP00423"/>
    <property type="match status" value="1"/>
</dbReference>
<dbReference type="SUPFAM" id="SSF102114">
    <property type="entry name" value="Radical SAM enzymes"/>
    <property type="match status" value="1"/>
</dbReference>
<dbReference type="SFLD" id="SFLDF00348">
    <property type="entry name" value="FeFe_hydrogenase_maturase_(Hyd"/>
    <property type="match status" value="1"/>
</dbReference>
<feature type="binding site" evidence="5">
    <location>
        <position position="63"/>
    </location>
    <ligand>
        <name>[4Fe-4S] cluster</name>
        <dbReference type="ChEBI" id="CHEBI:49883"/>
        <note>4Fe-4S-S-AdoMet</note>
    </ligand>
</feature>
<feature type="domain" description="Radical SAM core" evidence="7">
    <location>
        <begin position="45"/>
        <end position="271"/>
    </location>
</feature>
<evidence type="ECO:0000256" key="4">
    <source>
        <dbReference type="ARBA" id="ARBA00023014"/>
    </source>
</evidence>
<dbReference type="GO" id="GO:0046872">
    <property type="term" value="F:metal ion binding"/>
    <property type="evidence" value="ECO:0007669"/>
    <property type="project" value="UniProtKB-KW"/>
</dbReference>
<dbReference type="GeneID" id="61275523"/>
<gene>
    <name evidence="8" type="primary">hydE</name>
    <name evidence="10" type="ORF">DWW24_16880</name>
    <name evidence="11" type="ORF">DXA53_19165</name>
    <name evidence="8" type="ORF">L0P03_02705</name>
    <name evidence="9" type="ORF">PN645_17145</name>
</gene>
<evidence type="ECO:0000313" key="13">
    <source>
        <dbReference type="Proteomes" id="UP000284434"/>
    </source>
</evidence>
<proteinExistence type="predicted"/>
<keyword evidence="1 5" id="KW-0949">S-adenosyl-L-methionine</keyword>
<dbReference type="SFLD" id="SFLDS00029">
    <property type="entry name" value="Radical_SAM"/>
    <property type="match status" value="1"/>
</dbReference>
<dbReference type="GO" id="GO:0051539">
    <property type="term" value="F:4 iron, 4 sulfur cluster binding"/>
    <property type="evidence" value="ECO:0007669"/>
    <property type="project" value="UniProtKB-KW"/>
</dbReference>
<dbReference type="PANTHER" id="PTHR43726:SF1">
    <property type="entry name" value="BIOTIN SYNTHASE"/>
    <property type="match status" value="1"/>
</dbReference>
<dbReference type="SFLD" id="SFLDG01060">
    <property type="entry name" value="BATS_domain_containing"/>
    <property type="match status" value="1"/>
</dbReference>
<dbReference type="SMART" id="SM00729">
    <property type="entry name" value="Elp3"/>
    <property type="match status" value="1"/>
</dbReference>
<dbReference type="Proteomes" id="UP001212263">
    <property type="component" value="Unassembled WGS sequence"/>
</dbReference>
<dbReference type="SFLD" id="SFLDG01280">
    <property type="entry name" value="HydE/PylB-like"/>
    <property type="match status" value="1"/>
</dbReference>
<dbReference type="PROSITE" id="PS51918">
    <property type="entry name" value="RADICAL_SAM"/>
    <property type="match status" value="1"/>
</dbReference>
<dbReference type="InterPro" id="IPR024021">
    <property type="entry name" value="FeFe-hyd_HydE_rSAM"/>
</dbReference>
<dbReference type="InterPro" id="IPR007197">
    <property type="entry name" value="rSAM"/>
</dbReference>
<name>A0A3D1UMN3_9BACT</name>
<dbReference type="EMBL" id="QRYW01000043">
    <property type="protein sequence ID" value="RGV20028.1"/>
    <property type="molecule type" value="Genomic_DNA"/>
</dbReference>
<keyword evidence="4 5" id="KW-0411">Iron-sulfur</keyword>
<feature type="binding site" evidence="6">
    <location>
        <position position="136"/>
    </location>
    <ligand>
        <name>(3R)-3-methyl-D-ornithine</name>
        <dbReference type="ChEBI" id="CHEBI:64642"/>
    </ligand>
</feature>
<accession>A0A3D1UMN3</accession>
<dbReference type="CDD" id="cd01335">
    <property type="entry name" value="Radical_SAM"/>
    <property type="match status" value="1"/>
</dbReference>
<dbReference type="EMBL" id="JAQMRD010000030">
    <property type="protein sequence ID" value="MDB9224711.1"/>
    <property type="molecule type" value="Genomic_DNA"/>
</dbReference>
<evidence type="ECO:0000313" key="10">
    <source>
        <dbReference type="EMBL" id="RGV20028.1"/>
    </source>
</evidence>
<reference evidence="12 13" key="1">
    <citation type="submission" date="2018-08" db="EMBL/GenBank/DDBJ databases">
        <title>A genome reference for cultivated species of the human gut microbiota.</title>
        <authorList>
            <person name="Zou Y."/>
            <person name="Xue W."/>
            <person name="Luo G."/>
        </authorList>
    </citation>
    <scope>NUCLEOTIDE SEQUENCE [LARGE SCALE GENOMIC DNA]</scope>
    <source>
        <strain evidence="10 12">AF14-6AC</strain>
        <strain evidence="11 13">OF03-11</strain>
    </source>
</reference>
<reference evidence="9" key="3">
    <citation type="submission" date="2023-01" db="EMBL/GenBank/DDBJ databases">
        <title>Human gut microbiome strain richness.</title>
        <authorList>
            <person name="Chen-Liaw A."/>
        </authorList>
    </citation>
    <scope>NUCLEOTIDE SEQUENCE</scope>
    <source>
        <strain evidence="9">RTP21484st1_B7_RTP21484_190118</strain>
    </source>
</reference>
<keyword evidence="3 5" id="KW-0408">Iron</keyword>
<comment type="caution">
    <text evidence="10">The sequence shown here is derived from an EMBL/GenBank/DDBJ whole genome shotgun (WGS) entry which is preliminary data.</text>
</comment>
<dbReference type="EMBL" id="JAKNDN010000004">
    <property type="protein sequence ID" value="MCG4958764.1"/>
    <property type="molecule type" value="Genomic_DNA"/>
</dbReference>
<dbReference type="InterPro" id="IPR006638">
    <property type="entry name" value="Elp3/MiaA/NifB-like_rSAM"/>
</dbReference>
<evidence type="ECO:0000256" key="3">
    <source>
        <dbReference type="ARBA" id="ARBA00023004"/>
    </source>
</evidence>